<sequence length="329" mass="37177">MGLLFILIGLYLSFRTRRIRLLNGVWVTVLMLVVVGLVTELSSGNVWMHRLWVLGLSLFIILVGLAGIWIGWQLVQTAWLTRRNHRYRLVNATILIVLVICCLLTGLIIQMWLTPEPRLQLIVILLGFISGYFIFWWFAYGVGFLIYRHQNRTSVKSAYVLVLGAGLNYGNQVSLSLQARLDQALLVAKQLDQPWLILSGGKGGDETISEAEAMATYCEEKGYPRSALVLETASTSTAENMMFTKAWLIQHGLNPTAGVFVTSDYHTYRAALLAQKIGVTTHSVGAKTAPKAFWHAYFREYCAIMFQYRWRHAMALVVGLGFVFYIFVN</sequence>
<keyword evidence="1" id="KW-1133">Transmembrane helix</keyword>
<organism evidence="3 4">
    <name type="scientific">Weissella viridescens</name>
    <name type="common">Lactobacillus viridescens</name>
    <dbReference type="NCBI Taxonomy" id="1629"/>
    <lineage>
        <taxon>Bacteria</taxon>
        <taxon>Bacillati</taxon>
        <taxon>Bacillota</taxon>
        <taxon>Bacilli</taxon>
        <taxon>Lactobacillales</taxon>
        <taxon>Lactobacillaceae</taxon>
        <taxon>Weissella</taxon>
    </lineage>
</organism>
<reference evidence="3 4" key="1">
    <citation type="journal article" date="2015" name="Genome Announc.">
        <title>Expanding the biotechnology potential of lactobacilli through comparative genomics of 213 strains and associated genera.</title>
        <authorList>
            <person name="Sun Z."/>
            <person name="Harris H.M."/>
            <person name="McCann A."/>
            <person name="Guo C."/>
            <person name="Argimon S."/>
            <person name="Zhang W."/>
            <person name="Yang X."/>
            <person name="Jeffery I.B."/>
            <person name="Cooney J.C."/>
            <person name="Kagawa T.F."/>
            <person name="Liu W."/>
            <person name="Song Y."/>
            <person name="Salvetti E."/>
            <person name="Wrobel A."/>
            <person name="Rasinkangas P."/>
            <person name="Parkhill J."/>
            <person name="Rea M.C."/>
            <person name="O'Sullivan O."/>
            <person name="Ritari J."/>
            <person name="Douillard F.P."/>
            <person name="Paul Ross R."/>
            <person name="Yang R."/>
            <person name="Briner A.E."/>
            <person name="Felis G.E."/>
            <person name="de Vos W.M."/>
            <person name="Barrangou R."/>
            <person name="Klaenhammer T.R."/>
            <person name="Caufield P.W."/>
            <person name="Cui Y."/>
            <person name="Zhang H."/>
            <person name="O'Toole P.W."/>
        </authorList>
    </citation>
    <scope>NUCLEOTIDE SEQUENCE [LARGE SCALE GENOMIC DNA]</scope>
    <source>
        <strain evidence="3 4">DSM 20410</strain>
    </source>
</reference>
<dbReference type="PANTHER" id="PTHR30336:SF4">
    <property type="entry name" value="ENVELOPE BIOGENESIS FACTOR ELYC"/>
    <property type="match status" value="1"/>
</dbReference>
<proteinExistence type="predicted"/>
<dbReference type="InterPro" id="IPR003848">
    <property type="entry name" value="DUF218"/>
</dbReference>
<feature type="transmembrane region" description="Helical" evidence="1">
    <location>
        <begin position="119"/>
        <end position="147"/>
    </location>
</feature>
<dbReference type="EMBL" id="JQBM01000002">
    <property type="protein sequence ID" value="KRN46647.1"/>
    <property type="molecule type" value="Genomic_DNA"/>
</dbReference>
<dbReference type="CDD" id="cd06259">
    <property type="entry name" value="YdcF-like"/>
    <property type="match status" value="1"/>
</dbReference>
<dbReference type="PANTHER" id="PTHR30336">
    <property type="entry name" value="INNER MEMBRANE PROTEIN, PROBABLE PERMEASE"/>
    <property type="match status" value="1"/>
</dbReference>
<feature type="transmembrane region" description="Helical" evidence="1">
    <location>
        <begin position="92"/>
        <end position="113"/>
    </location>
</feature>
<protein>
    <recommendedName>
        <fullName evidence="2">DUF218 domain-containing protein</fullName>
    </recommendedName>
</protein>
<evidence type="ECO:0000259" key="2">
    <source>
        <dbReference type="Pfam" id="PF02698"/>
    </source>
</evidence>
<dbReference type="GO" id="GO:0043164">
    <property type="term" value="P:Gram-negative-bacterium-type cell wall biogenesis"/>
    <property type="evidence" value="ECO:0007669"/>
    <property type="project" value="TreeGrafter"/>
</dbReference>
<keyword evidence="4" id="KW-1185">Reference proteome</keyword>
<evidence type="ECO:0000313" key="3">
    <source>
        <dbReference type="EMBL" id="KRN46647.1"/>
    </source>
</evidence>
<accession>A0A0R2H9F1</accession>
<keyword evidence="1" id="KW-0472">Membrane</keyword>
<evidence type="ECO:0000313" key="4">
    <source>
        <dbReference type="Proteomes" id="UP000051992"/>
    </source>
</evidence>
<feature type="transmembrane region" description="Helical" evidence="1">
    <location>
        <begin position="308"/>
        <end position="328"/>
    </location>
</feature>
<dbReference type="InterPro" id="IPR014729">
    <property type="entry name" value="Rossmann-like_a/b/a_fold"/>
</dbReference>
<feature type="transmembrane region" description="Helical" evidence="1">
    <location>
        <begin position="51"/>
        <end position="72"/>
    </location>
</feature>
<dbReference type="Proteomes" id="UP000051992">
    <property type="component" value="Unassembled WGS sequence"/>
</dbReference>
<evidence type="ECO:0000256" key="1">
    <source>
        <dbReference type="SAM" id="Phobius"/>
    </source>
</evidence>
<dbReference type="GO" id="GO:0000270">
    <property type="term" value="P:peptidoglycan metabolic process"/>
    <property type="evidence" value="ECO:0007669"/>
    <property type="project" value="TreeGrafter"/>
</dbReference>
<feature type="domain" description="DUF218" evidence="2">
    <location>
        <begin position="159"/>
        <end position="302"/>
    </location>
</feature>
<feature type="transmembrane region" description="Helical" evidence="1">
    <location>
        <begin position="21"/>
        <end position="39"/>
    </location>
</feature>
<dbReference type="Pfam" id="PF02698">
    <property type="entry name" value="DUF218"/>
    <property type="match status" value="1"/>
</dbReference>
<dbReference type="Gene3D" id="3.40.50.620">
    <property type="entry name" value="HUPs"/>
    <property type="match status" value="1"/>
</dbReference>
<name>A0A0R2H9F1_WEIVI</name>
<dbReference type="AlphaFoldDB" id="A0A0R2H9F1"/>
<keyword evidence="1" id="KW-0812">Transmembrane</keyword>
<dbReference type="PATRIC" id="fig|1629.5.peg.939"/>
<comment type="caution">
    <text evidence="3">The sequence shown here is derived from an EMBL/GenBank/DDBJ whole genome shotgun (WGS) entry which is preliminary data.</text>
</comment>
<dbReference type="GO" id="GO:0005886">
    <property type="term" value="C:plasma membrane"/>
    <property type="evidence" value="ECO:0007669"/>
    <property type="project" value="TreeGrafter"/>
</dbReference>
<gene>
    <name evidence="3" type="ORF">IV50_GL000931</name>
</gene>
<dbReference type="InterPro" id="IPR051599">
    <property type="entry name" value="Cell_Envelope_Assoc"/>
</dbReference>